<dbReference type="InterPro" id="IPR006157">
    <property type="entry name" value="FolB_dom"/>
</dbReference>
<dbReference type="SMART" id="SM00905">
    <property type="entry name" value="FolB"/>
    <property type="match status" value="1"/>
</dbReference>
<dbReference type="GO" id="GO:0046656">
    <property type="term" value="P:folic acid biosynthetic process"/>
    <property type="evidence" value="ECO:0007669"/>
    <property type="project" value="UniProtKB-KW"/>
</dbReference>
<dbReference type="SUPFAM" id="SSF55620">
    <property type="entry name" value="Tetrahydrobiopterin biosynthesis enzymes-like"/>
    <property type="match status" value="1"/>
</dbReference>
<keyword evidence="6" id="KW-0456">Lyase</keyword>
<evidence type="ECO:0000259" key="8">
    <source>
        <dbReference type="SMART" id="SM00905"/>
    </source>
</evidence>
<evidence type="ECO:0000256" key="4">
    <source>
        <dbReference type="ARBA" id="ARBA00013043"/>
    </source>
</evidence>
<dbReference type="OrthoDB" id="7580479at2"/>
<evidence type="ECO:0000256" key="5">
    <source>
        <dbReference type="ARBA" id="ARBA00022909"/>
    </source>
</evidence>
<sequence>MTDKRLGRISSTRDTGKPHDRIFVHDYVLDVEIGVFTNEKGVTQRVGFSVDVDVMPATGALDDDIGNAFDYDYITKGIKSIIARGHINLVETLAEEVADHCLAHPRAARVMVRIEKLDKDPGAVGVEIVRSKAET</sequence>
<dbReference type="NCBIfam" id="TIGR00526">
    <property type="entry name" value="folB_dom"/>
    <property type="match status" value="1"/>
</dbReference>
<evidence type="ECO:0000256" key="2">
    <source>
        <dbReference type="ARBA" id="ARBA00005013"/>
    </source>
</evidence>
<dbReference type="AlphaFoldDB" id="A0A1E3VU54"/>
<dbReference type="GO" id="GO:0004150">
    <property type="term" value="F:dihydroneopterin aldolase activity"/>
    <property type="evidence" value="ECO:0007669"/>
    <property type="project" value="UniProtKB-EC"/>
</dbReference>
<protein>
    <recommendedName>
        <fullName evidence="4">dihydroneopterin aldolase</fullName>
        <ecNumber evidence="4">4.1.2.25</ecNumber>
    </recommendedName>
    <alternativeName>
        <fullName evidence="7">7,8-dihydroneopterin aldolase</fullName>
    </alternativeName>
</protein>
<keyword evidence="10" id="KW-1185">Reference proteome</keyword>
<evidence type="ECO:0000256" key="3">
    <source>
        <dbReference type="ARBA" id="ARBA00005708"/>
    </source>
</evidence>
<comment type="similarity">
    <text evidence="3">Belongs to the DHNA family.</text>
</comment>
<accession>A0A1E3VU54</accession>
<keyword evidence="5" id="KW-0289">Folate biosynthesis</keyword>
<dbReference type="Pfam" id="PF02152">
    <property type="entry name" value="FolB"/>
    <property type="match status" value="1"/>
</dbReference>
<comment type="pathway">
    <text evidence="2">Cofactor biosynthesis; tetrahydrofolate biosynthesis; 2-amino-4-hydroxy-6-hydroxymethyl-7,8-dihydropteridine diphosphate from 7,8-dihydroneopterin triphosphate: step 3/4.</text>
</comment>
<evidence type="ECO:0000256" key="6">
    <source>
        <dbReference type="ARBA" id="ARBA00023239"/>
    </source>
</evidence>
<dbReference type="RefSeq" id="WP_069442074.1">
    <property type="nucleotide sequence ID" value="NZ_LPWF01000027.1"/>
</dbReference>
<dbReference type="STRING" id="1774969.AUC69_13085"/>
<dbReference type="GO" id="GO:0005737">
    <property type="term" value="C:cytoplasm"/>
    <property type="evidence" value="ECO:0007669"/>
    <property type="project" value="TreeGrafter"/>
</dbReference>
<name>A0A1E3VU54_9HYPH</name>
<dbReference type="InterPro" id="IPR043133">
    <property type="entry name" value="GTP-CH-I_C/QueF"/>
</dbReference>
<dbReference type="Gene3D" id="3.30.1130.10">
    <property type="match status" value="1"/>
</dbReference>
<proteinExistence type="inferred from homology"/>
<evidence type="ECO:0000313" key="9">
    <source>
        <dbReference type="EMBL" id="ODR97049.1"/>
    </source>
</evidence>
<dbReference type="InterPro" id="IPR006156">
    <property type="entry name" value="Dihydroneopterin_aldolase"/>
</dbReference>
<evidence type="ECO:0000256" key="7">
    <source>
        <dbReference type="ARBA" id="ARBA00032903"/>
    </source>
</evidence>
<feature type="domain" description="Dihydroneopterin aldolase/epimerase" evidence="8">
    <location>
        <begin position="22"/>
        <end position="130"/>
    </location>
</feature>
<evidence type="ECO:0000313" key="10">
    <source>
        <dbReference type="Proteomes" id="UP000094472"/>
    </source>
</evidence>
<reference evidence="9 10" key="1">
    <citation type="journal article" date="2016" name="Environ. Microbiol.">
        <title>New Methyloceanibacter diversity from North Sea sediments includes methanotroph containing solely the soluble methane monooxygenase.</title>
        <authorList>
            <person name="Vekeman B."/>
            <person name="Kerckhof F.M."/>
            <person name="Cremers G."/>
            <person name="de Vos P."/>
            <person name="Vandamme P."/>
            <person name="Boon N."/>
            <person name="Op den Camp H.J."/>
            <person name="Heylen K."/>
        </authorList>
    </citation>
    <scope>NUCLEOTIDE SEQUENCE [LARGE SCALE GENOMIC DNA]</scope>
    <source>
        <strain evidence="9 10">R-67175</strain>
    </source>
</reference>
<dbReference type="Proteomes" id="UP000094472">
    <property type="component" value="Unassembled WGS sequence"/>
</dbReference>
<comment type="caution">
    <text evidence="9">The sequence shown here is derived from an EMBL/GenBank/DDBJ whole genome shotgun (WGS) entry which is preliminary data.</text>
</comment>
<dbReference type="EMBL" id="LPWF01000027">
    <property type="protein sequence ID" value="ODR97049.1"/>
    <property type="molecule type" value="Genomic_DNA"/>
</dbReference>
<dbReference type="EC" id="4.1.2.25" evidence="4"/>
<dbReference type="PANTHER" id="PTHR42844">
    <property type="entry name" value="DIHYDRONEOPTERIN ALDOLASE 1-RELATED"/>
    <property type="match status" value="1"/>
</dbReference>
<organism evidence="9 10">
    <name type="scientific">Methyloceanibacter superfactus</name>
    <dbReference type="NCBI Taxonomy" id="1774969"/>
    <lineage>
        <taxon>Bacteria</taxon>
        <taxon>Pseudomonadati</taxon>
        <taxon>Pseudomonadota</taxon>
        <taxon>Alphaproteobacteria</taxon>
        <taxon>Hyphomicrobiales</taxon>
        <taxon>Hyphomicrobiaceae</taxon>
        <taxon>Methyloceanibacter</taxon>
    </lineage>
</organism>
<dbReference type="PANTHER" id="PTHR42844:SF1">
    <property type="entry name" value="DIHYDRONEOPTERIN ALDOLASE 1-RELATED"/>
    <property type="match status" value="1"/>
</dbReference>
<evidence type="ECO:0000256" key="1">
    <source>
        <dbReference type="ARBA" id="ARBA00001353"/>
    </source>
</evidence>
<comment type="catalytic activity">
    <reaction evidence="1">
        <text>7,8-dihydroneopterin = 6-hydroxymethyl-7,8-dihydropterin + glycolaldehyde</text>
        <dbReference type="Rhea" id="RHEA:10540"/>
        <dbReference type="ChEBI" id="CHEBI:17001"/>
        <dbReference type="ChEBI" id="CHEBI:17071"/>
        <dbReference type="ChEBI" id="CHEBI:44841"/>
        <dbReference type="EC" id="4.1.2.25"/>
    </reaction>
</comment>
<gene>
    <name evidence="9" type="ORF">AUC69_13085</name>
</gene>